<dbReference type="AlphaFoldDB" id="A0A9Q1FZD8"/>
<feature type="compositionally biased region" description="Low complexity" evidence="1">
    <location>
        <begin position="138"/>
        <end position="149"/>
    </location>
</feature>
<proteinExistence type="predicted"/>
<gene>
    <name evidence="2" type="ORF">SKAU_G00106410</name>
</gene>
<protein>
    <submittedName>
        <fullName evidence="2">Uncharacterized protein</fullName>
    </submittedName>
</protein>
<name>A0A9Q1FZD8_SYNKA</name>
<organism evidence="2 3">
    <name type="scientific">Synaphobranchus kaupii</name>
    <name type="common">Kaup's arrowtooth eel</name>
    <dbReference type="NCBI Taxonomy" id="118154"/>
    <lineage>
        <taxon>Eukaryota</taxon>
        <taxon>Metazoa</taxon>
        <taxon>Chordata</taxon>
        <taxon>Craniata</taxon>
        <taxon>Vertebrata</taxon>
        <taxon>Euteleostomi</taxon>
        <taxon>Actinopterygii</taxon>
        <taxon>Neopterygii</taxon>
        <taxon>Teleostei</taxon>
        <taxon>Anguilliformes</taxon>
        <taxon>Synaphobranchidae</taxon>
        <taxon>Synaphobranchus</taxon>
    </lineage>
</organism>
<dbReference type="EMBL" id="JAINUF010000003">
    <property type="protein sequence ID" value="KAJ8370613.1"/>
    <property type="molecule type" value="Genomic_DNA"/>
</dbReference>
<evidence type="ECO:0000313" key="3">
    <source>
        <dbReference type="Proteomes" id="UP001152622"/>
    </source>
</evidence>
<comment type="caution">
    <text evidence="2">The sequence shown here is derived from an EMBL/GenBank/DDBJ whole genome shotgun (WGS) entry which is preliminary data.</text>
</comment>
<feature type="compositionally biased region" description="Polar residues" evidence="1">
    <location>
        <begin position="164"/>
        <end position="175"/>
    </location>
</feature>
<evidence type="ECO:0000256" key="1">
    <source>
        <dbReference type="SAM" id="MobiDB-lite"/>
    </source>
</evidence>
<keyword evidence="3" id="KW-1185">Reference proteome</keyword>
<feature type="region of interest" description="Disordered" evidence="1">
    <location>
        <begin position="43"/>
        <end position="85"/>
    </location>
</feature>
<accession>A0A9Q1FZD8</accession>
<feature type="compositionally biased region" description="Low complexity" evidence="1">
    <location>
        <begin position="60"/>
        <end position="69"/>
    </location>
</feature>
<evidence type="ECO:0000313" key="2">
    <source>
        <dbReference type="EMBL" id="KAJ8370613.1"/>
    </source>
</evidence>
<feature type="region of interest" description="Disordered" evidence="1">
    <location>
        <begin position="138"/>
        <end position="175"/>
    </location>
</feature>
<sequence>MLACQAVIITHENPRDGERVGATDGRGTFGQVREARLRRAIHVNARETPLLKERSETQGSPSSPKSSKSAVTDTLRHQAPADAWPMKGVWKQSRCQGRWMKKAMWRGRAVDRPEEAGACGVLRQAACGAARPRHAVPADGVAAVPPNGAGTAGHPGEEKGRETGSASQHLLSQPA</sequence>
<reference evidence="2" key="1">
    <citation type="journal article" date="2023" name="Science">
        <title>Genome structures resolve the early diversification of teleost fishes.</title>
        <authorList>
            <person name="Parey E."/>
            <person name="Louis A."/>
            <person name="Montfort J."/>
            <person name="Bouchez O."/>
            <person name="Roques C."/>
            <person name="Iampietro C."/>
            <person name="Lluch J."/>
            <person name="Castinel A."/>
            <person name="Donnadieu C."/>
            <person name="Desvignes T."/>
            <person name="Floi Bucao C."/>
            <person name="Jouanno E."/>
            <person name="Wen M."/>
            <person name="Mejri S."/>
            <person name="Dirks R."/>
            <person name="Jansen H."/>
            <person name="Henkel C."/>
            <person name="Chen W.J."/>
            <person name="Zahm M."/>
            <person name="Cabau C."/>
            <person name="Klopp C."/>
            <person name="Thompson A.W."/>
            <person name="Robinson-Rechavi M."/>
            <person name="Braasch I."/>
            <person name="Lecointre G."/>
            <person name="Bobe J."/>
            <person name="Postlethwait J.H."/>
            <person name="Berthelot C."/>
            <person name="Roest Crollius H."/>
            <person name="Guiguen Y."/>
        </authorList>
    </citation>
    <scope>NUCLEOTIDE SEQUENCE</scope>
    <source>
        <strain evidence="2">WJC10195</strain>
    </source>
</reference>
<dbReference type="Proteomes" id="UP001152622">
    <property type="component" value="Chromosome 3"/>
</dbReference>